<dbReference type="OrthoDB" id="9778320at2"/>
<keyword evidence="6" id="KW-1185">Reference proteome</keyword>
<dbReference type="InterPro" id="IPR051398">
    <property type="entry name" value="Polysacch_Deacetylase"/>
</dbReference>
<dbReference type="Gene3D" id="3.20.20.370">
    <property type="entry name" value="Glycoside hydrolase/deacetylase"/>
    <property type="match status" value="1"/>
</dbReference>
<comment type="caution">
    <text evidence="5">The sequence shown here is derived from an EMBL/GenBank/DDBJ whole genome shotgun (WGS) entry which is preliminary data.</text>
</comment>
<evidence type="ECO:0000256" key="1">
    <source>
        <dbReference type="ARBA" id="ARBA00004613"/>
    </source>
</evidence>
<feature type="domain" description="NodB homology" evidence="4">
    <location>
        <begin position="124"/>
        <end position="283"/>
    </location>
</feature>
<evidence type="ECO:0000259" key="4">
    <source>
        <dbReference type="PROSITE" id="PS51677"/>
    </source>
</evidence>
<dbReference type="Proteomes" id="UP000076268">
    <property type="component" value="Unassembled WGS sequence"/>
</dbReference>
<keyword evidence="2" id="KW-0732">Signal</keyword>
<organism evidence="5 6">
    <name type="scientific">Anaerosporomusa subterranea</name>
    <dbReference type="NCBI Taxonomy" id="1794912"/>
    <lineage>
        <taxon>Bacteria</taxon>
        <taxon>Bacillati</taxon>
        <taxon>Bacillota</taxon>
        <taxon>Negativicutes</taxon>
        <taxon>Acetonemataceae</taxon>
        <taxon>Anaerosporomusa</taxon>
    </lineage>
</organism>
<keyword evidence="3" id="KW-1133">Transmembrane helix</keyword>
<dbReference type="PROSITE" id="PS51677">
    <property type="entry name" value="NODB"/>
    <property type="match status" value="1"/>
</dbReference>
<dbReference type="InterPro" id="IPR002509">
    <property type="entry name" value="NODB_dom"/>
</dbReference>
<dbReference type="GO" id="GO:0005975">
    <property type="term" value="P:carbohydrate metabolic process"/>
    <property type="evidence" value="ECO:0007669"/>
    <property type="project" value="InterPro"/>
</dbReference>
<dbReference type="CDD" id="cd10918">
    <property type="entry name" value="CE4_NodB_like_5s_6s"/>
    <property type="match status" value="1"/>
</dbReference>
<evidence type="ECO:0000256" key="2">
    <source>
        <dbReference type="ARBA" id="ARBA00022729"/>
    </source>
</evidence>
<dbReference type="GO" id="GO:0016810">
    <property type="term" value="F:hydrolase activity, acting on carbon-nitrogen (but not peptide) bonds"/>
    <property type="evidence" value="ECO:0007669"/>
    <property type="project" value="InterPro"/>
</dbReference>
<evidence type="ECO:0000313" key="6">
    <source>
        <dbReference type="Proteomes" id="UP000076268"/>
    </source>
</evidence>
<dbReference type="InterPro" id="IPR011330">
    <property type="entry name" value="Glyco_hydro/deAcase_b/a-brl"/>
</dbReference>
<dbReference type="STRING" id="1794912.AXX12_16290"/>
<sequence>MNAGDIKNKVDKIWGKLWTCGVTESRDNRVIKIIKRRLAIGSLCILFFLMASSIPLERTIAKSAESKILVLAYHRIGDTADMLTRTREQFQNDLVELRNNGYSTISLQQAEDFFAGKDNYLPPKMVLLTFDDGYADNYENAFPILKQHGDVGTFFLITNLVDTPNRLSSMQIREMHAEGMSFGSHTATHPSMGELTDSQIEEELYQSKQFLKYTFGQPANAIAYPKGGYSSNVIKIAKKMNYTLGFTIKPGVCTSGKDLLELNRIPVFRYTRNIVKTINNSQK</sequence>
<reference evidence="5 6" key="1">
    <citation type="submission" date="2016-02" db="EMBL/GenBank/DDBJ databases">
        <title>Anaerosporomusa subterraneum gen. nov., sp. nov., a spore-forming obligate anaerobe isolated from saprolite.</title>
        <authorList>
            <person name="Choi J.K."/>
            <person name="Shah M."/>
            <person name="Yee N."/>
        </authorList>
    </citation>
    <scope>NUCLEOTIDE SEQUENCE [LARGE SCALE GENOMIC DNA]</scope>
    <source>
        <strain evidence="5 6">RU4</strain>
    </source>
</reference>
<accession>A0A154BLI4</accession>
<dbReference type="GO" id="GO:0005576">
    <property type="term" value="C:extracellular region"/>
    <property type="evidence" value="ECO:0007669"/>
    <property type="project" value="UniProtKB-SubCell"/>
</dbReference>
<dbReference type="Pfam" id="PF01522">
    <property type="entry name" value="Polysacc_deac_1"/>
    <property type="match status" value="1"/>
</dbReference>
<evidence type="ECO:0000256" key="3">
    <source>
        <dbReference type="SAM" id="Phobius"/>
    </source>
</evidence>
<dbReference type="PANTHER" id="PTHR34216">
    <property type="match status" value="1"/>
</dbReference>
<name>A0A154BLI4_ANASB</name>
<comment type="subcellular location">
    <subcellularLocation>
        <location evidence="1">Secreted</location>
    </subcellularLocation>
</comment>
<dbReference type="SUPFAM" id="SSF88713">
    <property type="entry name" value="Glycoside hydrolase/deacetylase"/>
    <property type="match status" value="1"/>
</dbReference>
<keyword evidence="3" id="KW-0472">Membrane</keyword>
<dbReference type="AlphaFoldDB" id="A0A154BLI4"/>
<gene>
    <name evidence="5" type="ORF">AXX12_16290</name>
</gene>
<dbReference type="EMBL" id="LSGP01000028">
    <property type="protein sequence ID" value="KYZ74782.1"/>
    <property type="molecule type" value="Genomic_DNA"/>
</dbReference>
<dbReference type="PANTHER" id="PTHR34216:SF3">
    <property type="entry name" value="POLY-BETA-1,6-N-ACETYL-D-GLUCOSAMINE N-DEACETYLASE"/>
    <property type="match status" value="1"/>
</dbReference>
<dbReference type="RefSeq" id="WP_066245854.1">
    <property type="nucleotide sequence ID" value="NZ_LSGP01000028.1"/>
</dbReference>
<feature type="transmembrane region" description="Helical" evidence="3">
    <location>
        <begin position="38"/>
        <end position="56"/>
    </location>
</feature>
<protein>
    <recommendedName>
        <fullName evidence="4">NodB homology domain-containing protein</fullName>
    </recommendedName>
</protein>
<keyword evidence="3" id="KW-0812">Transmembrane</keyword>
<evidence type="ECO:0000313" key="5">
    <source>
        <dbReference type="EMBL" id="KYZ74782.1"/>
    </source>
</evidence>
<proteinExistence type="predicted"/>